<comment type="caution">
    <text evidence="2">The sequence shown here is derived from an EMBL/GenBank/DDBJ whole genome shotgun (WGS) entry which is preliminary data.</text>
</comment>
<feature type="signal peptide" evidence="1">
    <location>
        <begin position="1"/>
        <end position="26"/>
    </location>
</feature>
<evidence type="ECO:0000313" key="2">
    <source>
        <dbReference type="EMBL" id="KAH1165239.1"/>
    </source>
</evidence>
<keyword evidence="1" id="KW-0732">Signal</keyword>
<accession>A0A9D4APA4</accession>
<dbReference type="EMBL" id="JAHDVG010000488">
    <property type="protein sequence ID" value="KAH1165239.1"/>
    <property type="molecule type" value="Genomic_DNA"/>
</dbReference>
<protein>
    <submittedName>
        <fullName evidence="2">Uncharacterized protein</fullName>
    </submittedName>
</protein>
<evidence type="ECO:0000256" key="1">
    <source>
        <dbReference type="SAM" id="SignalP"/>
    </source>
</evidence>
<feature type="chain" id="PRO_5038691561" evidence="1">
    <location>
        <begin position="27"/>
        <end position="110"/>
    </location>
</feature>
<evidence type="ECO:0000313" key="3">
    <source>
        <dbReference type="Proteomes" id="UP000827986"/>
    </source>
</evidence>
<name>A0A9D4APA4_9SAUR</name>
<sequence length="110" mass="12615">MNVLFEMYRFSTFTFLLLFFCPPSFPHPLPFSIGMERNEFVEKRQIKGWGRGIVKINGFILSLAKRKTISKLLHKTSSINNIALATNTISDHGIQTQFEASHSFPYCLSL</sequence>
<organism evidence="2 3">
    <name type="scientific">Mauremys mutica</name>
    <name type="common">yellowpond turtle</name>
    <dbReference type="NCBI Taxonomy" id="74926"/>
    <lineage>
        <taxon>Eukaryota</taxon>
        <taxon>Metazoa</taxon>
        <taxon>Chordata</taxon>
        <taxon>Craniata</taxon>
        <taxon>Vertebrata</taxon>
        <taxon>Euteleostomi</taxon>
        <taxon>Archelosauria</taxon>
        <taxon>Testudinata</taxon>
        <taxon>Testudines</taxon>
        <taxon>Cryptodira</taxon>
        <taxon>Durocryptodira</taxon>
        <taxon>Testudinoidea</taxon>
        <taxon>Geoemydidae</taxon>
        <taxon>Geoemydinae</taxon>
        <taxon>Mauremys</taxon>
    </lineage>
</organism>
<dbReference type="AlphaFoldDB" id="A0A9D4APA4"/>
<proteinExistence type="predicted"/>
<reference evidence="2" key="1">
    <citation type="submission" date="2021-09" db="EMBL/GenBank/DDBJ databases">
        <title>The genome of Mauremys mutica provides insights into the evolution of semi-aquatic lifestyle.</title>
        <authorList>
            <person name="Gong S."/>
            <person name="Gao Y."/>
        </authorList>
    </citation>
    <scope>NUCLEOTIDE SEQUENCE</scope>
    <source>
        <strain evidence="2">MM-2020</strain>
        <tissue evidence="2">Muscle</tissue>
    </source>
</reference>
<keyword evidence="3" id="KW-1185">Reference proteome</keyword>
<gene>
    <name evidence="2" type="ORF">KIL84_022798</name>
</gene>
<dbReference type="Proteomes" id="UP000827986">
    <property type="component" value="Unassembled WGS sequence"/>
</dbReference>